<name>A0A6G2BGS4_9ACTN</name>
<evidence type="ECO:0000256" key="3">
    <source>
        <dbReference type="ARBA" id="ARBA00022692"/>
    </source>
</evidence>
<feature type="transmembrane region" description="Helical" evidence="6">
    <location>
        <begin position="168"/>
        <end position="192"/>
    </location>
</feature>
<dbReference type="AlphaFoldDB" id="A0A6G2BGS4"/>
<keyword evidence="5 6" id="KW-0472">Membrane</keyword>
<reference evidence="8 9" key="1">
    <citation type="submission" date="2019-11" db="EMBL/GenBank/DDBJ databases">
        <authorList>
            <person name="Yuan L."/>
        </authorList>
    </citation>
    <scope>NUCLEOTIDE SEQUENCE [LARGE SCALE GENOMIC DNA]</scope>
    <source>
        <strain evidence="8 9">TRM43335</strain>
    </source>
</reference>
<keyword evidence="3 6" id="KW-0812">Transmembrane</keyword>
<sequence length="370" mass="39980">MNETLRAALATHRRNTRLLRRRPDLVAQGVLVPLVVMVLSAVLFGAWGDSWPVGMVDRAKTEQSARVLDAFEESSSNVEPYFRTIETDPEKAESMIRDGRLQLLVEIPEDFDTTGRVEITTYNINTDATKNLRLRVEDALNIHDQRSGAMTVAADLRTVQPQDVTRSAYIAGSLTLLALLLGAVLLAANLFAMEHEGRTGKELLMSPRGAGAAAQGTVLTATAVAYLSALPTFLTGLLLFGFRPDPAALGLVALFMLPVLVAAAGLGVLLAQVLREHRAVQPPIILTAIATFFVCGGFVGVDGMPPVARAISEWWPASRIFEWANPVLHRFSDSFPAGQWVWAVVAALLGVLAAAWAGRREQAAPRNNGQ</sequence>
<feature type="transmembrane region" description="Helical" evidence="6">
    <location>
        <begin position="340"/>
        <end position="358"/>
    </location>
</feature>
<evidence type="ECO:0000313" key="9">
    <source>
        <dbReference type="Proteomes" id="UP000473014"/>
    </source>
</evidence>
<proteinExistence type="predicted"/>
<dbReference type="Pfam" id="PF12698">
    <property type="entry name" value="ABC2_membrane_3"/>
    <property type="match status" value="1"/>
</dbReference>
<dbReference type="Gene3D" id="3.40.1710.10">
    <property type="entry name" value="abc type-2 transporter like domain"/>
    <property type="match status" value="1"/>
</dbReference>
<protein>
    <submittedName>
        <fullName evidence="8">ABC transporter permease</fullName>
    </submittedName>
</protein>
<dbReference type="GO" id="GO:0140359">
    <property type="term" value="F:ABC-type transporter activity"/>
    <property type="evidence" value="ECO:0007669"/>
    <property type="project" value="InterPro"/>
</dbReference>
<evidence type="ECO:0000256" key="1">
    <source>
        <dbReference type="ARBA" id="ARBA00004651"/>
    </source>
</evidence>
<dbReference type="InterPro" id="IPR051449">
    <property type="entry name" value="ABC-2_transporter_component"/>
</dbReference>
<organism evidence="8 9">
    <name type="scientific">Streptomyces taklimakanensis</name>
    <dbReference type="NCBI Taxonomy" id="2569853"/>
    <lineage>
        <taxon>Bacteria</taxon>
        <taxon>Bacillati</taxon>
        <taxon>Actinomycetota</taxon>
        <taxon>Actinomycetes</taxon>
        <taxon>Kitasatosporales</taxon>
        <taxon>Streptomycetaceae</taxon>
        <taxon>Streptomyces</taxon>
    </lineage>
</organism>
<feature type="transmembrane region" description="Helical" evidence="6">
    <location>
        <begin position="283"/>
        <end position="301"/>
    </location>
</feature>
<dbReference type="OrthoDB" id="5169375at2"/>
<dbReference type="RefSeq" id="WP_155072170.1">
    <property type="nucleotide sequence ID" value="NZ_WIXO01000001.1"/>
</dbReference>
<keyword evidence="2" id="KW-1003">Cell membrane</keyword>
<dbReference type="PANTHER" id="PTHR30294:SF29">
    <property type="entry name" value="MULTIDRUG ABC TRANSPORTER PERMEASE YBHS-RELATED"/>
    <property type="match status" value="1"/>
</dbReference>
<evidence type="ECO:0000313" key="8">
    <source>
        <dbReference type="EMBL" id="MTE21404.1"/>
    </source>
</evidence>
<accession>A0A6G2BGS4</accession>
<evidence type="ECO:0000256" key="4">
    <source>
        <dbReference type="ARBA" id="ARBA00022989"/>
    </source>
</evidence>
<feature type="domain" description="ABC-2 type transporter transmembrane" evidence="7">
    <location>
        <begin position="30"/>
        <end position="352"/>
    </location>
</feature>
<evidence type="ECO:0000256" key="2">
    <source>
        <dbReference type="ARBA" id="ARBA00022475"/>
    </source>
</evidence>
<evidence type="ECO:0000259" key="7">
    <source>
        <dbReference type="Pfam" id="PF12698"/>
    </source>
</evidence>
<dbReference type="InterPro" id="IPR013525">
    <property type="entry name" value="ABC2_TM"/>
</dbReference>
<dbReference type="GO" id="GO:0005886">
    <property type="term" value="C:plasma membrane"/>
    <property type="evidence" value="ECO:0007669"/>
    <property type="project" value="UniProtKB-SubCell"/>
</dbReference>
<keyword evidence="9" id="KW-1185">Reference proteome</keyword>
<feature type="transmembrane region" description="Helical" evidence="6">
    <location>
        <begin position="25"/>
        <end position="47"/>
    </location>
</feature>
<dbReference type="PANTHER" id="PTHR30294">
    <property type="entry name" value="MEMBRANE COMPONENT OF ABC TRANSPORTER YHHJ-RELATED"/>
    <property type="match status" value="1"/>
</dbReference>
<evidence type="ECO:0000256" key="6">
    <source>
        <dbReference type="SAM" id="Phobius"/>
    </source>
</evidence>
<comment type="subcellular location">
    <subcellularLocation>
        <location evidence="1">Cell membrane</location>
        <topology evidence="1">Multi-pass membrane protein</topology>
    </subcellularLocation>
</comment>
<comment type="caution">
    <text evidence="8">The sequence shown here is derived from an EMBL/GenBank/DDBJ whole genome shotgun (WGS) entry which is preliminary data.</text>
</comment>
<dbReference type="Proteomes" id="UP000473014">
    <property type="component" value="Unassembled WGS sequence"/>
</dbReference>
<feature type="transmembrane region" description="Helical" evidence="6">
    <location>
        <begin position="213"/>
        <end position="242"/>
    </location>
</feature>
<keyword evidence="4 6" id="KW-1133">Transmembrane helix</keyword>
<gene>
    <name evidence="8" type="ORF">F0L17_20265</name>
</gene>
<dbReference type="EMBL" id="WIXO01000001">
    <property type="protein sequence ID" value="MTE21404.1"/>
    <property type="molecule type" value="Genomic_DNA"/>
</dbReference>
<feature type="transmembrane region" description="Helical" evidence="6">
    <location>
        <begin position="248"/>
        <end position="271"/>
    </location>
</feature>
<evidence type="ECO:0000256" key="5">
    <source>
        <dbReference type="ARBA" id="ARBA00023136"/>
    </source>
</evidence>